<dbReference type="Proteomes" id="UP000249886">
    <property type="component" value="Unassembled WGS sequence"/>
</dbReference>
<keyword evidence="5 8" id="KW-1133">Transmembrane helix</keyword>
<feature type="transmembrane region" description="Helical" evidence="8">
    <location>
        <begin position="103"/>
        <end position="123"/>
    </location>
</feature>
<evidence type="ECO:0000256" key="7">
    <source>
        <dbReference type="ARBA" id="ARBA00024033"/>
    </source>
</evidence>
<dbReference type="GO" id="GO:0016758">
    <property type="term" value="F:hexosyltransferase activity"/>
    <property type="evidence" value="ECO:0007669"/>
    <property type="project" value="InterPro"/>
</dbReference>
<dbReference type="AlphaFoldDB" id="A0A6H9XAC5"/>
<keyword evidence="6 8" id="KW-0472">Membrane</keyword>
<protein>
    <submittedName>
        <fullName evidence="9">Hypothetical membrane protein</fullName>
        <ecNumber evidence="9">2.4.1.-</ecNumber>
    </submittedName>
</protein>
<keyword evidence="9" id="KW-0328">Glycosyltransferase</keyword>
<comment type="subcellular location">
    <subcellularLocation>
        <location evidence="1">Cell membrane</location>
        <topology evidence="1">Multi-pass membrane protein</topology>
    </subcellularLocation>
</comment>
<keyword evidence="2" id="KW-1003">Cell membrane</keyword>
<evidence type="ECO:0000313" key="10">
    <source>
        <dbReference type="Proteomes" id="UP000249886"/>
    </source>
</evidence>
<evidence type="ECO:0000256" key="1">
    <source>
        <dbReference type="ARBA" id="ARBA00004651"/>
    </source>
</evidence>
<feature type="transmembrane region" description="Helical" evidence="8">
    <location>
        <begin position="397"/>
        <end position="416"/>
    </location>
</feature>
<dbReference type="EMBL" id="UARK01000032">
    <property type="protein sequence ID" value="SPW31757.1"/>
    <property type="molecule type" value="Genomic_DNA"/>
</dbReference>
<organism evidence="9 10">
    <name type="scientific">Corynebacterium matruchotii</name>
    <dbReference type="NCBI Taxonomy" id="43768"/>
    <lineage>
        <taxon>Bacteria</taxon>
        <taxon>Bacillati</taxon>
        <taxon>Actinomycetota</taxon>
        <taxon>Actinomycetes</taxon>
        <taxon>Mycobacteriales</taxon>
        <taxon>Corynebacteriaceae</taxon>
        <taxon>Corynebacterium</taxon>
    </lineage>
</organism>
<evidence type="ECO:0000256" key="5">
    <source>
        <dbReference type="ARBA" id="ARBA00022989"/>
    </source>
</evidence>
<dbReference type="RefSeq" id="WP_005527279.1">
    <property type="nucleotide sequence ID" value="NZ_CP050134.2"/>
</dbReference>
<evidence type="ECO:0000256" key="8">
    <source>
        <dbReference type="SAM" id="Phobius"/>
    </source>
</evidence>
<evidence type="ECO:0000256" key="2">
    <source>
        <dbReference type="ARBA" id="ARBA00022475"/>
    </source>
</evidence>
<keyword evidence="4 8" id="KW-0812">Transmembrane</keyword>
<feature type="transmembrane region" description="Helical" evidence="8">
    <location>
        <begin position="355"/>
        <end position="375"/>
    </location>
</feature>
<dbReference type="GeneID" id="84574875"/>
<feature type="transmembrane region" description="Helical" evidence="8">
    <location>
        <begin position="152"/>
        <end position="169"/>
    </location>
</feature>
<dbReference type="EC" id="2.4.1.-" evidence="9"/>
<proteinExistence type="inferred from homology"/>
<feature type="transmembrane region" description="Helical" evidence="8">
    <location>
        <begin position="209"/>
        <end position="228"/>
    </location>
</feature>
<sequence>MTANKTLTLLLEAIESAFSTKIVVRSLTICGFLASIMVMVVQVLSTTDRIDMMVYRAGAQAYVDGGSLYGEPFEVFGLKLPFIYPPFAALLLAPFTLLTDVGAGYAMVAISALFMLACIWFLAQNLLRDTGLALLLTSWAWGLILLSEPVRANASFGQINMWLLVLVFLDLVPRRRRIPQGWLIGVAAAIKLTPVVMLFVFLIKKDWRAITSAIVGFLGATGVAALYNTRETVDFYTRAIFIMNDNSKIGVNIAYISNQSIKGVITRLWPSNDAANAASSLINIIWLVLVAVTITAFYFIIKALLNRDLFLLAAFANSALMLLISPISWNHHWVWLPLWLIVLWHYSWRLRSRDGLVTAAILSFFTLTVPPQWWLGDPTGDQDFQQHLFMKIFMDDYFFWCLMLTIMLCVAMPRIMDLTRPDQVSPAR</sequence>
<name>A0A6H9XAC5_9CORY</name>
<feature type="transmembrane region" description="Helical" evidence="8">
    <location>
        <begin position="130"/>
        <end position="146"/>
    </location>
</feature>
<dbReference type="GO" id="GO:0005886">
    <property type="term" value="C:plasma membrane"/>
    <property type="evidence" value="ECO:0007669"/>
    <property type="project" value="UniProtKB-SubCell"/>
</dbReference>
<gene>
    <name evidence="9" type="ORF">NCTC10254_02212</name>
</gene>
<evidence type="ECO:0000256" key="6">
    <source>
        <dbReference type="ARBA" id="ARBA00023136"/>
    </source>
</evidence>
<evidence type="ECO:0000256" key="3">
    <source>
        <dbReference type="ARBA" id="ARBA00022679"/>
    </source>
</evidence>
<evidence type="ECO:0000313" key="9">
    <source>
        <dbReference type="EMBL" id="SPW31757.1"/>
    </source>
</evidence>
<dbReference type="InterPro" id="IPR018584">
    <property type="entry name" value="GT87"/>
</dbReference>
<evidence type="ECO:0000256" key="4">
    <source>
        <dbReference type="ARBA" id="ARBA00022692"/>
    </source>
</evidence>
<keyword evidence="3 9" id="KW-0808">Transferase</keyword>
<accession>A0A6H9XAC5</accession>
<comment type="similarity">
    <text evidence="7">Belongs to the glycosyltransferase 87 family.</text>
</comment>
<feature type="transmembrane region" description="Helical" evidence="8">
    <location>
        <begin position="181"/>
        <end position="203"/>
    </location>
</feature>
<comment type="caution">
    <text evidence="9">The sequence shown here is derived from an EMBL/GenBank/DDBJ whole genome shotgun (WGS) entry which is preliminary data.</text>
</comment>
<feature type="transmembrane region" description="Helical" evidence="8">
    <location>
        <begin position="22"/>
        <end position="44"/>
    </location>
</feature>
<dbReference type="Pfam" id="PF09594">
    <property type="entry name" value="GT87"/>
    <property type="match status" value="1"/>
</dbReference>
<reference evidence="9 10" key="1">
    <citation type="submission" date="2018-06" db="EMBL/GenBank/DDBJ databases">
        <authorList>
            <consortium name="Pathogen Informatics"/>
            <person name="Doyle S."/>
        </authorList>
    </citation>
    <scope>NUCLEOTIDE SEQUENCE [LARGE SCALE GENOMIC DNA]</scope>
    <source>
        <strain evidence="9 10">NCTC10254</strain>
    </source>
</reference>
<feature type="transmembrane region" description="Helical" evidence="8">
    <location>
        <begin position="281"/>
        <end position="301"/>
    </location>
</feature>